<keyword evidence="8 9" id="KW-0472">Membrane</keyword>
<dbReference type="GO" id="GO:0009535">
    <property type="term" value="C:chloroplast thylakoid membrane"/>
    <property type="evidence" value="ECO:0007669"/>
    <property type="project" value="UniProtKB-SubCell"/>
</dbReference>
<evidence type="ECO:0000256" key="4">
    <source>
        <dbReference type="ARBA" id="ARBA00022692"/>
    </source>
</evidence>
<feature type="transmembrane region" description="Helical" evidence="9">
    <location>
        <begin position="51"/>
        <end position="80"/>
    </location>
</feature>
<keyword evidence="10" id="KW-0150">Chloroplast</keyword>
<accession>A0A7R6WD43</accession>
<evidence type="ECO:0000313" key="10">
    <source>
        <dbReference type="EMBL" id="BCG67698.1"/>
    </source>
</evidence>
<geneLocation type="chloroplast" evidence="10"/>
<dbReference type="InterPro" id="IPR000549">
    <property type="entry name" value="PSI_PsaG/PsaK"/>
</dbReference>
<dbReference type="InterPro" id="IPR037101">
    <property type="entry name" value="PSI_PsaK_bact"/>
</dbReference>
<reference evidence="10" key="1">
    <citation type="submission" date="2020-06" db="EMBL/GenBank/DDBJ databases">
        <title>Organellar genomes of a novel haptophyte.</title>
        <authorList>
            <person name="Kamikawa R."/>
            <person name="Miyashita H."/>
        </authorList>
    </citation>
    <scope>NUCLEOTIDE SEQUENCE</scope>
    <source>
        <strain evidence="10">NIES-3900</strain>
    </source>
</reference>
<dbReference type="EMBL" id="LC564893">
    <property type="protein sequence ID" value="BCG67698.1"/>
    <property type="molecule type" value="Genomic_DNA"/>
</dbReference>
<protein>
    <recommendedName>
        <fullName evidence="9">Photosystem I reaction center subunit PsaK</fullName>
    </recommendedName>
    <alternativeName>
        <fullName evidence="9">PSI-K</fullName>
    </alternativeName>
    <alternativeName>
        <fullName evidence="9">Photosystem I subunit X</fullName>
    </alternativeName>
</protein>
<evidence type="ECO:0000256" key="6">
    <source>
        <dbReference type="ARBA" id="ARBA00022989"/>
    </source>
</evidence>
<gene>
    <name evidence="9 10" type="primary">psaK</name>
</gene>
<organism evidence="10">
    <name type="scientific">Haptophyceae sp. NIES-3900</name>
    <dbReference type="NCBI Taxonomy" id="2748608"/>
    <lineage>
        <taxon>Eukaryota</taxon>
        <taxon>Haptista</taxon>
        <taxon>Haptophyta</taxon>
    </lineage>
</organism>
<name>A0A7R6WD43_9EUKA</name>
<evidence type="ECO:0000256" key="9">
    <source>
        <dbReference type="HAMAP-Rule" id="MF_00474"/>
    </source>
</evidence>
<dbReference type="InterPro" id="IPR017492">
    <property type="entry name" value="PSI_PsaK"/>
</dbReference>
<keyword evidence="4 9" id="KW-0812">Transmembrane</keyword>
<evidence type="ECO:0000256" key="1">
    <source>
        <dbReference type="ARBA" id="ARBA00004141"/>
    </source>
</evidence>
<dbReference type="NCBIfam" id="TIGR03049">
    <property type="entry name" value="PS_I_psaK"/>
    <property type="match status" value="1"/>
</dbReference>
<keyword evidence="10" id="KW-0934">Plastid</keyword>
<dbReference type="GO" id="GO:0009522">
    <property type="term" value="C:photosystem I"/>
    <property type="evidence" value="ECO:0007669"/>
    <property type="project" value="UniProtKB-KW"/>
</dbReference>
<comment type="subcellular location">
    <subcellularLocation>
        <location evidence="1">Membrane</location>
        <topology evidence="1">Multi-pass membrane protein</topology>
    </subcellularLocation>
    <subcellularLocation>
        <location evidence="9">Plastid</location>
        <location evidence="9">Chloroplast thylakoid membrane</location>
        <topology evidence="9">Multi-pass membrane protein</topology>
    </subcellularLocation>
</comment>
<evidence type="ECO:0000256" key="8">
    <source>
        <dbReference type="ARBA" id="ARBA00023136"/>
    </source>
</evidence>
<proteinExistence type="inferred from homology"/>
<keyword evidence="6 9" id="KW-1133">Transmembrane helix</keyword>
<dbReference type="HAMAP" id="MF_00474">
    <property type="entry name" value="PSI_PsaK"/>
    <property type="match status" value="1"/>
</dbReference>
<keyword evidence="7 9" id="KW-0793">Thylakoid</keyword>
<evidence type="ECO:0000256" key="7">
    <source>
        <dbReference type="ARBA" id="ARBA00023078"/>
    </source>
</evidence>
<dbReference type="Pfam" id="PF01241">
    <property type="entry name" value="PSI_PSAK"/>
    <property type="match status" value="1"/>
</dbReference>
<feature type="transmembrane region" description="Helical" evidence="9">
    <location>
        <begin position="20"/>
        <end position="39"/>
    </location>
</feature>
<evidence type="ECO:0000256" key="3">
    <source>
        <dbReference type="ARBA" id="ARBA00022531"/>
    </source>
</evidence>
<evidence type="ECO:0000256" key="5">
    <source>
        <dbReference type="ARBA" id="ARBA00022836"/>
    </source>
</evidence>
<evidence type="ECO:0000256" key="2">
    <source>
        <dbReference type="ARBA" id="ARBA00006458"/>
    </source>
</evidence>
<dbReference type="GO" id="GO:0015979">
    <property type="term" value="P:photosynthesis"/>
    <property type="evidence" value="ECO:0007669"/>
    <property type="project" value="UniProtKB-UniRule"/>
</dbReference>
<dbReference type="InterPro" id="IPR035982">
    <property type="entry name" value="PSI_centre_PsaK_sf"/>
</dbReference>
<sequence length="87" mass="9030">MNIFYSIALAQQTVLWSPESSLIMITCNVLAVVFGRKTIQVKSSGGSLPLGGAFLGLTLVELIATTCLGHIIGAGIILGFRGVGIPI</sequence>
<dbReference type="SUPFAM" id="SSF81563">
    <property type="entry name" value="Photosystem I reaction center subunit X, PsaK"/>
    <property type="match status" value="1"/>
</dbReference>
<keyword evidence="5 9" id="KW-0603">Photosystem I</keyword>
<dbReference type="AlphaFoldDB" id="A0A7R6WD43"/>
<comment type="similarity">
    <text evidence="2 9">Belongs to the PsaG/PsaK family.</text>
</comment>
<keyword evidence="3 9" id="KW-0602">Photosynthesis</keyword>
<dbReference type="Gene3D" id="1.20.860.20">
    <property type="entry name" value="Photosystem I PsaK, reaction centre"/>
    <property type="match status" value="1"/>
</dbReference>